<dbReference type="PROSITE" id="PS50878">
    <property type="entry name" value="RT_POL"/>
    <property type="match status" value="1"/>
</dbReference>
<keyword evidence="3" id="KW-1185">Reference proteome</keyword>
<comment type="caution">
    <text evidence="2">The sequence shown here is derived from an EMBL/GenBank/DDBJ whole genome shotgun (WGS) entry which is preliminary data.</text>
</comment>
<dbReference type="OrthoDB" id="410104at2759"/>
<evidence type="ECO:0000313" key="2">
    <source>
        <dbReference type="EMBL" id="CAF0722127.1"/>
    </source>
</evidence>
<reference evidence="2" key="1">
    <citation type="submission" date="2021-02" db="EMBL/GenBank/DDBJ databases">
        <authorList>
            <person name="Nowell W R."/>
        </authorList>
    </citation>
    <scope>NUCLEOTIDE SEQUENCE</scope>
    <source>
        <strain evidence="2">Ploen Becks lab</strain>
    </source>
</reference>
<dbReference type="InterPro" id="IPR043502">
    <property type="entry name" value="DNA/RNA_pol_sf"/>
</dbReference>
<name>A0A813MEM2_9BILA</name>
<accession>A0A813MEM2</accession>
<dbReference type="PANTHER" id="PTHR47027:SF20">
    <property type="entry name" value="REVERSE TRANSCRIPTASE-LIKE PROTEIN WITH RNA-DIRECTED DNA POLYMERASE DOMAIN"/>
    <property type="match status" value="1"/>
</dbReference>
<evidence type="ECO:0000259" key="1">
    <source>
        <dbReference type="PROSITE" id="PS50878"/>
    </source>
</evidence>
<dbReference type="PANTHER" id="PTHR47027">
    <property type="entry name" value="REVERSE TRANSCRIPTASE DOMAIN-CONTAINING PROTEIN"/>
    <property type="match status" value="1"/>
</dbReference>
<sequence>MYADDLLIMTESFKKMEKVLKMFENFGMRTGIKFNPSKTQIMRINGSKKDKTRLELCGEEIEYVEKIKYLGVWVDGNCCSKEHLREKRLCIWRAFSLLKQNLDLYSNKMIPQLKSHLFKAYVRPITYYELENCVLSQCEKNKIQTMEGLMIKQMLGLDKRSRTNNLLYALNIEPVCSKIKKIKLNFAARIIGNEYTEKIFRIKEDNVKSSSKFVQEIRETLCSNEIITQEKLLEKVSQIKDEDETNSRNGICESLKFCLENIEEEKSS</sequence>
<dbReference type="AlphaFoldDB" id="A0A813MEM2"/>
<gene>
    <name evidence="2" type="ORF">OXX778_LOCUS2237</name>
</gene>
<protein>
    <recommendedName>
        <fullName evidence="1">Reverse transcriptase domain-containing protein</fullName>
    </recommendedName>
</protein>
<dbReference type="EMBL" id="CAJNOC010000169">
    <property type="protein sequence ID" value="CAF0722127.1"/>
    <property type="molecule type" value="Genomic_DNA"/>
</dbReference>
<organism evidence="2 3">
    <name type="scientific">Brachionus calyciflorus</name>
    <dbReference type="NCBI Taxonomy" id="104777"/>
    <lineage>
        <taxon>Eukaryota</taxon>
        <taxon>Metazoa</taxon>
        <taxon>Spiralia</taxon>
        <taxon>Gnathifera</taxon>
        <taxon>Rotifera</taxon>
        <taxon>Eurotatoria</taxon>
        <taxon>Monogononta</taxon>
        <taxon>Pseudotrocha</taxon>
        <taxon>Ploima</taxon>
        <taxon>Brachionidae</taxon>
        <taxon>Brachionus</taxon>
    </lineage>
</organism>
<dbReference type="Pfam" id="PF00078">
    <property type="entry name" value="RVT_1"/>
    <property type="match status" value="1"/>
</dbReference>
<feature type="domain" description="Reverse transcriptase" evidence="1">
    <location>
        <begin position="1"/>
        <end position="61"/>
    </location>
</feature>
<dbReference type="InterPro" id="IPR000477">
    <property type="entry name" value="RT_dom"/>
</dbReference>
<dbReference type="Proteomes" id="UP000663879">
    <property type="component" value="Unassembled WGS sequence"/>
</dbReference>
<proteinExistence type="predicted"/>
<evidence type="ECO:0000313" key="3">
    <source>
        <dbReference type="Proteomes" id="UP000663879"/>
    </source>
</evidence>
<dbReference type="SUPFAM" id="SSF56672">
    <property type="entry name" value="DNA/RNA polymerases"/>
    <property type="match status" value="1"/>
</dbReference>